<gene>
    <name evidence="2" type="ORF">EII40_02820</name>
</gene>
<comment type="caution">
    <text evidence="2">The sequence shown here is derived from an EMBL/GenBank/DDBJ whole genome shotgun (WGS) entry which is preliminary data.</text>
</comment>
<protein>
    <recommendedName>
        <fullName evidence="1">DUF6935 domain-containing protein</fullName>
    </recommendedName>
</protein>
<dbReference type="InterPro" id="IPR053907">
    <property type="entry name" value="DUF6935"/>
</dbReference>
<dbReference type="EMBL" id="RQYS01000008">
    <property type="protein sequence ID" value="RRD62622.1"/>
    <property type="molecule type" value="Genomic_DNA"/>
</dbReference>
<evidence type="ECO:0000259" key="1">
    <source>
        <dbReference type="Pfam" id="PF22043"/>
    </source>
</evidence>
<dbReference type="Pfam" id="PF22043">
    <property type="entry name" value="DUF6935"/>
    <property type="match status" value="1"/>
</dbReference>
<organism evidence="2 3">
    <name type="scientific">Tannerella forsythia</name>
    <name type="common">Bacteroides forsythus</name>
    <dbReference type="NCBI Taxonomy" id="28112"/>
    <lineage>
        <taxon>Bacteria</taxon>
        <taxon>Pseudomonadati</taxon>
        <taxon>Bacteroidota</taxon>
        <taxon>Bacteroidia</taxon>
        <taxon>Bacteroidales</taxon>
        <taxon>Tannerellaceae</taxon>
        <taxon>Tannerella</taxon>
    </lineage>
</organism>
<evidence type="ECO:0000313" key="3">
    <source>
        <dbReference type="Proteomes" id="UP000278609"/>
    </source>
</evidence>
<dbReference type="RefSeq" id="WP_124750758.1">
    <property type="nucleotide sequence ID" value="NZ_RQYS01000008.1"/>
</dbReference>
<feature type="domain" description="DUF6935" evidence="1">
    <location>
        <begin position="64"/>
        <end position="231"/>
    </location>
</feature>
<accession>A0A3P1XUX2</accession>
<dbReference type="Proteomes" id="UP000278609">
    <property type="component" value="Unassembled WGS sequence"/>
</dbReference>
<reference evidence="2 3" key="1">
    <citation type="submission" date="2018-11" db="EMBL/GenBank/DDBJ databases">
        <title>Genomes From Bacteria Associated with the Canine Oral Cavity: a Test Case for Automated Genome-Based Taxonomic Assignment.</title>
        <authorList>
            <person name="Coil D.A."/>
            <person name="Jospin G."/>
            <person name="Darling A.E."/>
            <person name="Wallis C."/>
            <person name="Davis I.J."/>
            <person name="Harris S."/>
            <person name="Eisen J.A."/>
            <person name="Holcombe L.J."/>
            <person name="O'Flynn C."/>
        </authorList>
    </citation>
    <scope>NUCLEOTIDE SEQUENCE [LARGE SCALE GENOMIC DNA]</scope>
    <source>
        <strain evidence="2 3">OH2617_COT-023</strain>
    </source>
</reference>
<dbReference type="AlphaFoldDB" id="A0A3P1XUX2"/>
<proteinExistence type="predicted"/>
<dbReference type="OrthoDB" id="980987at2"/>
<name>A0A3P1XUX2_TANFO</name>
<sequence length="240" mass="26108">MIAIMTMMLCAAFVNVSCDKKNDLNGGDNGNGVIPSSGPIEVSIAGSIDHSNYTPGQTGTVTFNRFPNSVSEFKQVKEQIGREPHGAVALELMAFEMYRRNRKTGEECIQLINTKLNVKPCTDRLRELFGKDGVYARPYQIAAFLRGASPSNGYTPQEPYTIEVSVNTGRPYDTSTDYNNAKVLYLEVKTGGKGSGRETVEVLKTTRAGEPSNGEFFIVMNCPGVYAQVQPAATAFPGLK</sequence>
<evidence type="ECO:0000313" key="2">
    <source>
        <dbReference type="EMBL" id="RRD62622.1"/>
    </source>
</evidence>